<feature type="domain" description="Lon proteolytic" evidence="15">
    <location>
        <begin position="599"/>
        <end position="780"/>
    </location>
</feature>
<evidence type="ECO:0000259" key="16">
    <source>
        <dbReference type="PROSITE" id="PS51787"/>
    </source>
</evidence>
<comment type="similarity">
    <text evidence="9 10 13 14">Belongs to the peptidase S16 family.</text>
</comment>
<keyword evidence="2 9" id="KW-0963">Cytoplasm</keyword>
<evidence type="ECO:0000256" key="6">
    <source>
        <dbReference type="ARBA" id="ARBA00022825"/>
    </source>
</evidence>
<dbReference type="InterPro" id="IPR015947">
    <property type="entry name" value="PUA-like_sf"/>
</dbReference>
<evidence type="ECO:0000256" key="10">
    <source>
        <dbReference type="PIRNR" id="PIRNR001174"/>
    </source>
</evidence>
<dbReference type="InterPro" id="IPR046336">
    <property type="entry name" value="Lon_prtase_N_sf"/>
</dbReference>
<dbReference type="InterPro" id="IPR008268">
    <property type="entry name" value="Peptidase_S16_AS"/>
</dbReference>
<dbReference type="InterPro" id="IPR027417">
    <property type="entry name" value="P-loop_NTPase"/>
</dbReference>
<comment type="subunit">
    <text evidence="9 10">Homohexamer. Organized in a ring with a central cavity.</text>
</comment>
<dbReference type="Pfam" id="PF00004">
    <property type="entry name" value="AAA"/>
    <property type="match status" value="1"/>
</dbReference>
<dbReference type="Gene3D" id="1.10.8.60">
    <property type="match status" value="1"/>
</dbReference>
<dbReference type="NCBIfam" id="TIGR00763">
    <property type="entry name" value="lon"/>
    <property type="match status" value="1"/>
</dbReference>
<evidence type="ECO:0000256" key="5">
    <source>
        <dbReference type="ARBA" id="ARBA00022801"/>
    </source>
</evidence>
<comment type="function">
    <text evidence="9">ATP-dependent serine protease that mediates the selective degradation of mutant and abnormal proteins as well as certain short-lived regulatory proteins. Required for cellular homeostasis and for survival from DNA damage and developmental changes induced by stress. Degrades polypeptides processively to yield small peptide fragments that are 5 to 10 amino acids long. Binds to DNA in a double-stranded, site-specific manner.</text>
</comment>
<dbReference type="InterPro" id="IPR054594">
    <property type="entry name" value="Lon_lid"/>
</dbReference>
<dbReference type="InterPro" id="IPR027543">
    <property type="entry name" value="Lon_bac"/>
</dbReference>
<dbReference type="GO" id="GO:0043565">
    <property type="term" value="F:sequence-specific DNA binding"/>
    <property type="evidence" value="ECO:0007669"/>
    <property type="project" value="UniProtKB-UniRule"/>
</dbReference>
<feature type="binding site" evidence="9 12">
    <location>
        <begin position="363"/>
        <end position="370"/>
    </location>
    <ligand>
        <name>ATP</name>
        <dbReference type="ChEBI" id="CHEBI:30616"/>
    </ligand>
</feature>
<evidence type="ECO:0000313" key="18">
    <source>
        <dbReference type="Proteomes" id="UP000006695"/>
    </source>
</evidence>
<dbReference type="Proteomes" id="UP000006695">
    <property type="component" value="Chromosome"/>
</dbReference>
<dbReference type="GO" id="GO:0005524">
    <property type="term" value="F:ATP binding"/>
    <property type="evidence" value="ECO:0007669"/>
    <property type="project" value="UniProtKB-UniRule"/>
</dbReference>
<comment type="induction">
    <text evidence="9">By heat shock.</text>
</comment>
<dbReference type="KEGG" id="gur:Gura_0691"/>
<dbReference type="GO" id="GO:0016887">
    <property type="term" value="F:ATP hydrolysis activity"/>
    <property type="evidence" value="ECO:0007669"/>
    <property type="project" value="UniProtKB-UniRule"/>
</dbReference>
<dbReference type="SMART" id="SM00464">
    <property type="entry name" value="LON"/>
    <property type="match status" value="1"/>
</dbReference>
<dbReference type="SMART" id="SM00382">
    <property type="entry name" value="AAA"/>
    <property type="match status" value="1"/>
</dbReference>
<dbReference type="EMBL" id="CP000698">
    <property type="protein sequence ID" value="ABQ24903.1"/>
    <property type="molecule type" value="Genomic_DNA"/>
</dbReference>
<dbReference type="InterPro" id="IPR027065">
    <property type="entry name" value="Lon_Prtase"/>
</dbReference>
<keyword evidence="5 9" id="KW-0378">Hydrolase</keyword>
<comment type="subcellular location">
    <subcellularLocation>
        <location evidence="1 9 10">Cytoplasm</location>
    </subcellularLocation>
</comment>
<dbReference type="SUPFAM" id="SSF54211">
    <property type="entry name" value="Ribosomal protein S5 domain 2-like"/>
    <property type="match status" value="1"/>
</dbReference>
<dbReference type="InterPro" id="IPR003593">
    <property type="entry name" value="AAA+_ATPase"/>
</dbReference>
<dbReference type="HAMAP" id="MF_01973">
    <property type="entry name" value="lon_bact"/>
    <property type="match status" value="1"/>
</dbReference>
<evidence type="ECO:0000256" key="7">
    <source>
        <dbReference type="ARBA" id="ARBA00022840"/>
    </source>
</evidence>
<dbReference type="Pfam" id="PF02190">
    <property type="entry name" value="LON_substr_bdg"/>
    <property type="match status" value="1"/>
</dbReference>
<dbReference type="Gene3D" id="1.20.5.5270">
    <property type="match status" value="1"/>
</dbReference>
<dbReference type="Gene3D" id="3.40.50.300">
    <property type="entry name" value="P-loop containing nucleotide triphosphate hydrolases"/>
    <property type="match status" value="1"/>
</dbReference>
<evidence type="ECO:0000256" key="12">
    <source>
        <dbReference type="PIRSR" id="PIRSR001174-2"/>
    </source>
</evidence>
<comment type="catalytic activity">
    <reaction evidence="9 10 13">
        <text>Hydrolysis of proteins in presence of ATP.</text>
        <dbReference type="EC" id="3.4.21.53"/>
    </reaction>
</comment>
<dbReference type="PRINTS" id="PR00830">
    <property type="entry name" value="ENDOLAPTASE"/>
</dbReference>
<dbReference type="PROSITE" id="PS51786">
    <property type="entry name" value="LON_PROTEOLYTIC"/>
    <property type="match status" value="1"/>
</dbReference>
<dbReference type="GO" id="GO:0004176">
    <property type="term" value="F:ATP-dependent peptidase activity"/>
    <property type="evidence" value="ECO:0007669"/>
    <property type="project" value="UniProtKB-UniRule"/>
</dbReference>
<evidence type="ECO:0000256" key="9">
    <source>
        <dbReference type="HAMAP-Rule" id="MF_01973"/>
    </source>
</evidence>
<evidence type="ECO:0000256" key="13">
    <source>
        <dbReference type="PROSITE-ProRule" id="PRU01122"/>
    </source>
</evidence>
<reference evidence="17 18" key="1">
    <citation type="submission" date="2007-05" db="EMBL/GenBank/DDBJ databases">
        <title>Complete sequence of Geobacter uraniireducens Rf4.</title>
        <authorList>
            <consortium name="US DOE Joint Genome Institute"/>
            <person name="Copeland A."/>
            <person name="Lucas S."/>
            <person name="Lapidus A."/>
            <person name="Barry K."/>
            <person name="Detter J.C."/>
            <person name="Glavina del Rio T."/>
            <person name="Hammon N."/>
            <person name="Israni S."/>
            <person name="Dalin E."/>
            <person name="Tice H."/>
            <person name="Pitluck S."/>
            <person name="Chertkov O."/>
            <person name="Brettin T."/>
            <person name="Bruce D."/>
            <person name="Han C."/>
            <person name="Schmutz J."/>
            <person name="Larimer F."/>
            <person name="Land M."/>
            <person name="Hauser L."/>
            <person name="Kyrpides N."/>
            <person name="Mikhailova N."/>
            <person name="Shelobolina E."/>
            <person name="Aklujkar M."/>
            <person name="Lovley D."/>
            <person name="Richardson P."/>
        </authorList>
    </citation>
    <scope>NUCLEOTIDE SEQUENCE [LARGE SCALE GENOMIC DNA]</scope>
    <source>
        <strain evidence="17 18">Rf4</strain>
    </source>
</reference>
<gene>
    <name evidence="9" type="primary">lon</name>
    <name evidence="17" type="ordered locus">Gura_0691</name>
</gene>
<evidence type="ECO:0000256" key="11">
    <source>
        <dbReference type="PIRSR" id="PIRSR001174-1"/>
    </source>
</evidence>
<sequence length="817" mass="90712">MENKQENEELSIPDVLPLLPVRDVVVYPYMILPLFVGREISINAVDYALSKDRLIFLATQKDVSEEDPAPDMIYGVGTVAMIMRMLKLPDGRVKILVQGLTKGRITGYEAEKPFYSVRIERLVEPMVPENSLETEAFIRTVKEQLAKIVSLGKVVSPEVMVIVENMQEPGSLADLIASNIGLKVEEAQGLLEIIDPIERLKRVNEFLNKEFELLSMQARIQSAAKEEMGKSQREYYLREQLRAIQQELGETDARSEEIAELRKAIENVKMPPNVEKEALKQLGRLEQMHPDAAESGMLRTFLDWMVELPWSKSTKDSLEIKKAKEILDEDHYYLEKIKDRILEFLAVRKLKKKMKGPILCFVGPPGVGKTSLGKSIARAMGRKFVRISLGGVRDEAEIRGHRRTYVGAMPGRIIQGLKQAGSNNPVFMLDELDKLGADFRGDPSSALLEVLDPEQNHSFSDHYINLPFSLSDVMFIATANQIDTVPGPLRDRMEVISLSGYTEEEKLQIAKRYLVPRQIKENGITEKVITFSDEAIKGVISKYTREAGLRNLEREIGSVCRKVARKVAEGEKKQFVINAATVAKYLGPPRFLREEEMEYNEIGVVTGLAWTPVGGEVLFVEATIMKGKGGLTLTGQLGDVMKESVQAALSYIRARAAELQLPEDFYSTMDIHVHVPAGAIPKDGPSAGVTMATALVSALAKIPVKKDVAMTGEITLRGKVLPIGGLKEKILAAIRLGITTIIIPEQNRKDLEDVPRHILKKVKIVFAKTIDDVLKVALEKYPPPAPGTVKSLPPKTKSHAARVLVTPHKGVVAGAKG</sequence>
<dbReference type="CDD" id="cd19500">
    <property type="entry name" value="RecA-like_Lon"/>
    <property type="match status" value="1"/>
</dbReference>
<dbReference type="Gene3D" id="3.30.230.10">
    <property type="match status" value="1"/>
</dbReference>
<accession>A5GBZ5</accession>
<dbReference type="InterPro" id="IPR004815">
    <property type="entry name" value="Lon_bac/euk-typ"/>
</dbReference>
<evidence type="ECO:0000256" key="1">
    <source>
        <dbReference type="ARBA" id="ARBA00004496"/>
    </source>
</evidence>
<dbReference type="SUPFAM" id="SSF52540">
    <property type="entry name" value="P-loop containing nucleoside triphosphate hydrolases"/>
    <property type="match status" value="1"/>
</dbReference>
<dbReference type="InterPro" id="IPR014721">
    <property type="entry name" value="Ribsml_uS5_D2-typ_fold_subgr"/>
</dbReference>
<keyword evidence="8 9" id="KW-0346">Stress response</keyword>
<evidence type="ECO:0000256" key="2">
    <source>
        <dbReference type="ARBA" id="ARBA00022490"/>
    </source>
</evidence>
<dbReference type="SUPFAM" id="SSF88697">
    <property type="entry name" value="PUA domain-like"/>
    <property type="match status" value="1"/>
</dbReference>
<dbReference type="MEROPS" id="S16.001"/>
<dbReference type="PROSITE" id="PS51787">
    <property type="entry name" value="LON_N"/>
    <property type="match status" value="1"/>
</dbReference>
<dbReference type="PIRSF" id="PIRSF001174">
    <property type="entry name" value="Lon_proteas"/>
    <property type="match status" value="1"/>
</dbReference>
<dbReference type="GO" id="GO:0034605">
    <property type="term" value="P:cellular response to heat"/>
    <property type="evidence" value="ECO:0007669"/>
    <property type="project" value="UniProtKB-UniRule"/>
</dbReference>
<feature type="active site" evidence="9 11">
    <location>
        <position position="729"/>
    </location>
</feature>
<feature type="domain" description="Lon N-terminal" evidence="16">
    <location>
        <begin position="16"/>
        <end position="211"/>
    </location>
</feature>
<evidence type="ECO:0000313" key="17">
    <source>
        <dbReference type="EMBL" id="ABQ24903.1"/>
    </source>
</evidence>
<dbReference type="Gene3D" id="1.20.58.1480">
    <property type="match status" value="1"/>
</dbReference>
<evidence type="ECO:0000259" key="15">
    <source>
        <dbReference type="PROSITE" id="PS51786"/>
    </source>
</evidence>
<dbReference type="NCBIfam" id="NF008053">
    <property type="entry name" value="PRK10787.1"/>
    <property type="match status" value="1"/>
</dbReference>
<keyword evidence="6 9" id="KW-0720">Serine protease</keyword>
<dbReference type="Pfam" id="PF05362">
    <property type="entry name" value="Lon_C"/>
    <property type="match status" value="1"/>
</dbReference>
<evidence type="ECO:0000256" key="3">
    <source>
        <dbReference type="ARBA" id="ARBA00022670"/>
    </source>
</evidence>
<dbReference type="HOGENOM" id="CLU_004109_4_3_7"/>
<dbReference type="Pfam" id="PF22667">
    <property type="entry name" value="Lon_lid"/>
    <property type="match status" value="1"/>
</dbReference>
<protein>
    <recommendedName>
        <fullName evidence="9 10">Lon protease</fullName>
        <ecNumber evidence="9 10">3.4.21.53</ecNumber>
    </recommendedName>
    <alternativeName>
        <fullName evidence="9">ATP-dependent protease La</fullName>
    </alternativeName>
</protein>
<proteinExistence type="evidence at transcript level"/>
<dbReference type="EC" id="3.4.21.53" evidence="9 10"/>
<dbReference type="GO" id="GO:0006515">
    <property type="term" value="P:protein quality control for misfolded or incompletely synthesized proteins"/>
    <property type="evidence" value="ECO:0007669"/>
    <property type="project" value="UniProtKB-UniRule"/>
</dbReference>
<dbReference type="FunFam" id="3.40.50.300:FF:000382">
    <property type="entry name" value="Lon protease homolog 2, peroxisomal"/>
    <property type="match status" value="1"/>
</dbReference>
<dbReference type="InterPro" id="IPR003111">
    <property type="entry name" value="Lon_prtase_N"/>
</dbReference>
<dbReference type="AlphaFoldDB" id="A5GBZ5"/>
<dbReference type="OrthoDB" id="9803599at2"/>
<keyword evidence="4 9" id="KW-0547">Nucleotide-binding</keyword>
<dbReference type="GO" id="GO:0005737">
    <property type="term" value="C:cytoplasm"/>
    <property type="evidence" value="ECO:0007669"/>
    <property type="project" value="UniProtKB-SubCell"/>
</dbReference>
<feature type="active site" evidence="9 11">
    <location>
        <position position="686"/>
    </location>
</feature>
<keyword evidence="7 9" id="KW-0067">ATP-binding</keyword>
<evidence type="ECO:0000256" key="8">
    <source>
        <dbReference type="ARBA" id="ARBA00023016"/>
    </source>
</evidence>
<dbReference type="RefSeq" id="WP_011937627.1">
    <property type="nucleotide sequence ID" value="NC_009483.1"/>
</dbReference>
<dbReference type="PROSITE" id="PS01046">
    <property type="entry name" value="LON_SER"/>
    <property type="match status" value="1"/>
</dbReference>
<dbReference type="InterPro" id="IPR020568">
    <property type="entry name" value="Ribosomal_Su5_D2-typ_SF"/>
</dbReference>
<evidence type="ECO:0000256" key="4">
    <source>
        <dbReference type="ARBA" id="ARBA00022741"/>
    </source>
</evidence>
<dbReference type="PANTHER" id="PTHR10046">
    <property type="entry name" value="ATP DEPENDENT LON PROTEASE FAMILY MEMBER"/>
    <property type="match status" value="1"/>
</dbReference>
<evidence type="ECO:0000256" key="14">
    <source>
        <dbReference type="RuleBase" id="RU000591"/>
    </source>
</evidence>
<name>A5GBZ5_GEOUR</name>
<organism evidence="17 18">
    <name type="scientific">Geotalea uraniireducens (strain Rf4)</name>
    <name type="common">Geobacter uraniireducens</name>
    <dbReference type="NCBI Taxonomy" id="351605"/>
    <lineage>
        <taxon>Bacteria</taxon>
        <taxon>Pseudomonadati</taxon>
        <taxon>Thermodesulfobacteriota</taxon>
        <taxon>Desulfuromonadia</taxon>
        <taxon>Geobacterales</taxon>
        <taxon>Geobacteraceae</taxon>
        <taxon>Geotalea</taxon>
    </lineage>
</organism>
<keyword evidence="18" id="KW-1185">Reference proteome</keyword>
<keyword evidence="3 9" id="KW-0645">Protease</keyword>
<dbReference type="GO" id="GO:0004252">
    <property type="term" value="F:serine-type endopeptidase activity"/>
    <property type="evidence" value="ECO:0007669"/>
    <property type="project" value="UniProtKB-UniRule"/>
</dbReference>
<dbReference type="InterPro" id="IPR008269">
    <property type="entry name" value="Lon_proteolytic"/>
</dbReference>
<dbReference type="STRING" id="351605.Gura_0691"/>
<dbReference type="Gene3D" id="2.30.130.40">
    <property type="entry name" value="LON domain-like"/>
    <property type="match status" value="1"/>
</dbReference>
<dbReference type="InterPro" id="IPR003959">
    <property type="entry name" value="ATPase_AAA_core"/>
</dbReference>